<accession>N9HMG2</accession>
<dbReference type="EMBL" id="APQU01000010">
    <property type="protein sequence ID" value="ENW30751.1"/>
    <property type="molecule type" value="Genomic_DNA"/>
</dbReference>
<comment type="caution">
    <text evidence="1">The sequence shown here is derived from an EMBL/GenBank/DDBJ whole genome shotgun (WGS) entry which is preliminary data.</text>
</comment>
<proteinExistence type="predicted"/>
<evidence type="ECO:0000313" key="2">
    <source>
        <dbReference type="Proteomes" id="UP000018416"/>
    </source>
</evidence>
<dbReference type="AlphaFoldDB" id="N9HMG2"/>
<sequence length="36" mass="4411">MSYSFSHKKIIMNLQDAEQFLQEQQNILENQRQQKN</sequence>
<evidence type="ECO:0000313" key="1">
    <source>
        <dbReference type="EMBL" id="ENW30751.1"/>
    </source>
</evidence>
<organism evidence="1 2">
    <name type="scientific">Acinetobacter lwoffii NIPH 478</name>
    <dbReference type="NCBI Taxonomy" id="1217668"/>
    <lineage>
        <taxon>Bacteria</taxon>
        <taxon>Pseudomonadati</taxon>
        <taxon>Pseudomonadota</taxon>
        <taxon>Gammaproteobacteria</taxon>
        <taxon>Moraxellales</taxon>
        <taxon>Moraxellaceae</taxon>
        <taxon>Acinetobacter</taxon>
    </lineage>
</organism>
<gene>
    <name evidence="1" type="ORF">F923_01321</name>
</gene>
<dbReference type="HOGENOM" id="CLU_3354055_0_0_6"/>
<reference evidence="1 2" key="1">
    <citation type="submission" date="2013-02" db="EMBL/GenBank/DDBJ databases">
        <title>The Genome Sequence of Acinetobacter lwoffii NIPH 478.</title>
        <authorList>
            <consortium name="The Broad Institute Genome Sequencing Platform"/>
            <consortium name="The Broad Institute Genome Sequencing Center for Infectious Disease"/>
            <person name="Cerqueira G."/>
            <person name="Feldgarden M."/>
            <person name="Courvalin P."/>
            <person name="Perichon B."/>
            <person name="Grillot-Courvalin C."/>
            <person name="Clermont D."/>
            <person name="Rocha E."/>
            <person name="Yoon E.-J."/>
            <person name="Nemec A."/>
            <person name="Walker B."/>
            <person name="Young S.K."/>
            <person name="Zeng Q."/>
            <person name="Gargeya S."/>
            <person name="Fitzgerald M."/>
            <person name="Haas B."/>
            <person name="Abouelleil A."/>
            <person name="Alvarado L."/>
            <person name="Arachchi H.M."/>
            <person name="Berlin A.M."/>
            <person name="Chapman S.B."/>
            <person name="Dewar J."/>
            <person name="Goldberg J."/>
            <person name="Griggs A."/>
            <person name="Gujja S."/>
            <person name="Hansen M."/>
            <person name="Howarth C."/>
            <person name="Imamovic A."/>
            <person name="Larimer J."/>
            <person name="McCowan C."/>
            <person name="Murphy C."/>
            <person name="Neiman D."/>
            <person name="Pearson M."/>
            <person name="Priest M."/>
            <person name="Roberts A."/>
            <person name="Saif S."/>
            <person name="Shea T."/>
            <person name="Sisk P."/>
            <person name="Sykes S."/>
            <person name="Wortman J."/>
            <person name="Nusbaum C."/>
            <person name="Birren B."/>
        </authorList>
    </citation>
    <scope>NUCLEOTIDE SEQUENCE [LARGE SCALE GENOMIC DNA]</scope>
    <source>
        <strain evidence="1 2">NIPH 478</strain>
    </source>
</reference>
<dbReference type="Proteomes" id="UP000018416">
    <property type="component" value="Unassembled WGS sequence"/>
</dbReference>
<name>N9HMG2_ACILW</name>
<protein>
    <submittedName>
        <fullName evidence="1">Uncharacterized protein</fullName>
    </submittedName>
</protein>